<keyword evidence="4" id="KW-1185">Reference proteome</keyword>
<evidence type="ECO:0000313" key="4">
    <source>
        <dbReference type="Proteomes" id="UP000475862"/>
    </source>
</evidence>
<comment type="caution">
    <text evidence="3">The sequence shown here is derived from an EMBL/GenBank/DDBJ whole genome shotgun (WGS) entry which is preliminary data.</text>
</comment>
<proteinExistence type="predicted"/>
<dbReference type="AlphaFoldDB" id="A0A6G0SWW7"/>
<keyword evidence="1" id="KW-0812">Transmembrane</keyword>
<feature type="transmembrane region" description="Helical" evidence="1">
    <location>
        <begin position="279"/>
        <end position="299"/>
    </location>
</feature>
<gene>
    <name evidence="3" type="ORF">AGLY_016735</name>
</gene>
<organism evidence="3 4">
    <name type="scientific">Aphis glycines</name>
    <name type="common">Soybean aphid</name>
    <dbReference type="NCBI Taxonomy" id="307491"/>
    <lineage>
        <taxon>Eukaryota</taxon>
        <taxon>Metazoa</taxon>
        <taxon>Ecdysozoa</taxon>
        <taxon>Arthropoda</taxon>
        <taxon>Hexapoda</taxon>
        <taxon>Insecta</taxon>
        <taxon>Pterygota</taxon>
        <taxon>Neoptera</taxon>
        <taxon>Paraneoptera</taxon>
        <taxon>Hemiptera</taxon>
        <taxon>Sternorrhyncha</taxon>
        <taxon>Aphidomorpha</taxon>
        <taxon>Aphidoidea</taxon>
        <taxon>Aphididae</taxon>
        <taxon>Aphidini</taxon>
        <taxon>Aphis</taxon>
        <taxon>Aphis</taxon>
    </lineage>
</organism>
<accession>A0A6G0SWW7</accession>
<protein>
    <recommendedName>
        <fullName evidence="2">Mutator-like transposase domain-containing protein</fullName>
    </recommendedName>
</protein>
<evidence type="ECO:0000256" key="1">
    <source>
        <dbReference type="SAM" id="Phobius"/>
    </source>
</evidence>
<dbReference type="Proteomes" id="UP000475862">
    <property type="component" value="Unassembled WGS sequence"/>
</dbReference>
<reference evidence="3 4" key="1">
    <citation type="submission" date="2019-08" db="EMBL/GenBank/DDBJ databases">
        <title>The genome of the soybean aphid Biotype 1, its phylome, world population structure and adaptation to the North American continent.</title>
        <authorList>
            <person name="Giordano R."/>
            <person name="Donthu R.K."/>
            <person name="Hernandez A.G."/>
            <person name="Wright C.L."/>
            <person name="Zimin A.V."/>
        </authorList>
    </citation>
    <scope>NUCLEOTIDE SEQUENCE [LARGE SCALE GENOMIC DNA]</scope>
    <source>
        <tissue evidence="3">Whole aphids</tissue>
    </source>
</reference>
<keyword evidence="1" id="KW-1133">Transmembrane helix</keyword>
<sequence length="358" mass="41576">MWNKLTNQNMMDPKVYISHHHNKEMLMHPYYPLLYSSNFINSKNSAYDFGDSNLLNLSFDNFSNISSIVVINVLTRKNLVCLEPISFSKSFSFMSFKNSFLYFFIANIFLALPFNPNFDHIISVINTYTKSRSILFSFSKILLFSTNTSITFSHLKTFINTAFNADIIIDGFCLSVKMHNLIYNQIIRDGDSSVIKKIQIAKPYGNEIISSRLRDLSTKRKSASGLIVPGFIRTKIKKNLLRLRKNMHLPQNKKVKLLKIDILNWPFHVFGFHNKCNKFYLFMTLIPLLVTLKLTNLSLGIPKIKKKIIFGLDSKYDAIDEELGCQPLAMTKEDFEDKKIQFLEKLKLNKTDIFKLER</sequence>
<feature type="transmembrane region" description="Helical" evidence="1">
    <location>
        <begin position="99"/>
        <end position="116"/>
    </location>
</feature>
<dbReference type="EMBL" id="VYZN01000518">
    <property type="protein sequence ID" value="KAE9522866.1"/>
    <property type="molecule type" value="Genomic_DNA"/>
</dbReference>
<keyword evidence="1" id="KW-0472">Membrane</keyword>
<feature type="domain" description="Mutator-like transposase" evidence="2">
    <location>
        <begin position="162"/>
        <end position="278"/>
    </location>
</feature>
<dbReference type="Pfam" id="PF20700">
    <property type="entry name" value="Mutator"/>
    <property type="match status" value="1"/>
</dbReference>
<evidence type="ECO:0000313" key="3">
    <source>
        <dbReference type="EMBL" id="KAE9522866.1"/>
    </source>
</evidence>
<name>A0A6G0SWW7_APHGL</name>
<dbReference type="InterPro" id="IPR049012">
    <property type="entry name" value="Mutator_transp_dom"/>
</dbReference>
<evidence type="ECO:0000259" key="2">
    <source>
        <dbReference type="Pfam" id="PF20700"/>
    </source>
</evidence>